<dbReference type="GO" id="GO:0050242">
    <property type="term" value="F:pyruvate, phosphate dikinase activity"/>
    <property type="evidence" value="ECO:0007669"/>
    <property type="project" value="InterPro"/>
</dbReference>
<protein>
    <submittedName>
        <fullName evidence="1">Pyruvate phosphate dikinase, PEP/pyruvate-binding domain protein</fullName>
        <ecNumber evidence="1">2.7.9.-</ecNumber>
    </submittedName>
</protein>
<dbReference type="Gene3D" id="1.20.80.30">
    <property type="match status" value="1"/>
</dbReference>
<comment type="caution">
    <text evidence="1">The sequence shown here is derived from an EMBL/GenBank/DDBJ whole genome shotgun (WGS) entry which is preliminary data.</text>
</comment>
<dbReference type="InterPro" id="IPR010121">
    <property type="entry name" value="Pyruvate_phosphate_dikinase"/>
</dbReference>
<name>T0XYT6_9ZZZZ</name>
<dbReference type="PANTHER" id="PTHR22931:SF9">
    <property type="entry name" value="PYRUVATE, PHOSPHATE DIKINASE 1, CHLOROPLASTIC"/>
    <property type="match status" value="1"/>
</dbReference>
<dbReference type="SUPFAM" id="SSF56059">
    <property type="entry name" value="Glutathione synthetase ATP-binding domain-like"/>
    <property type="match status" value="1"/>
</dbReference>
<sequence length="88" mass="10347">MKLNLRTVKKQRKVKLDTDLDVDGLKEVCRRYLKVYEKHTKEKFPTSPREQIVKSVNAVFQSWMSPRAIKYRQINEISGLNGRVNVQA</sequence>
<keyword evidence="1" id="KW-0808">Transferase</keyword>
<keyword evidence="1" id="KW-0418">Kinase</keyword>
<dbReference type="EC" id="2.7.9.-" evidence="1"/>
<evidence type="ECO:0000313" key="1">
    <source>
        <dbReference type="EMBL" id="EQD26058.1"/>
    </source>
</evidence>
<accession>T0XYT6</accession>
<dbReference type="PANTHER" id="PTHR22931">
    <property type="entry name" value="PHOSPHOENOLPYRUVATE DIKINASE-RELATED"/>
    <property type="match status" value="1"/>
</dbReference>
<keyword evidence="1" id="KW-0670">Pyruvate</keyword>
<gene>
    <name evidence="1" type="ORF">B1A_22028</name>
</gene>
<dbReference type="EMBL" id="AUZX01016280">
    <property type="protein sequence ID" value="EQD26058.1"/>
    <property type="molecule type" value="Genomic_DNA"/>
</dbReference>
<dbReference type="GO" id="GO:0016301">
    <property type="term" value="F:kinase activity"/>
    <property type="evidence" value="ECO:0007669"/>
    <property type="project" value="UniProtKB-KW"/>
</dbReference>
<feature type="non-terminal residue" evidence="1">
    <location>
        <position position="88"/>
    </location>
</feature>
<dbReference type="AlphaFoldDB" id="T0XYT6"/>
<reference evidence="1" key="2">
    <citation type="journal article" date="2014" name="ISME J.">
        <title>Microbial stratification in low pH oxic and suboxic macroscopic growths along an acid mine drainage.</title>
        <authorList>
            <person name="Mendez-Garcia C."/>
            <person name="Mesa V."/>
            <person name="Sprenger R.R."/>
            <person name="Richter M."/>
            <person name="Diez M.S."/>
            <person name="Solano J."/>
            <person name="Bargiela R."/>
            <person name="Golyshina O.V."/>
            <person name="Manteca A."/>
            <person name="Ramos J.L."/>
            <person name="Gallego J.R."/>
            <person name="Llorente I."/>
            <person name="Martins Dos Santos V.A."/>
            <person name="Jensen O.N."/>
            <person name="Pelaez A.I."/>
            <person name="Sanchez J."/>
            <person name="Ferrer M."/>
        </authorList>
    </citation>
    <scope>NUCLEOTIDE SEQUENCE</scope>
</reference>
<organism evidence="1">
    <name type="scientific">mine drainage metagenome</name>
    <dbReference type="NCBI Taxonomy" id="410659"/>
    <lineage>
        <taxon>unclassified sequences</taxon>
        <taxon>metagenomes</taxon>
        <taxon>ecological metagenomes</taxon>
    </lineage>
</organism>
<proteinExistence type="predicted"/>
<reference evidence="1" key="1">
    <citation type="submission" date="2013-08" db="EMBL/GenBank/DDBJ databases">
        <authorList>
            <person name="Mendez C."/>
            <person name="Richter M."/>
            <person name="Ferrer M."/>
            <person name="Sanchez J."/>
        </authorList>
    </citation>
    <scope>NUCLEOTIDE SEQUENCE</scope>
</reference>